<keyword evidence="2" id="KW-1185">Reference proteome</keyword>
<evidence type="ECO:0000313" key="2">
    <source>
        <dbReference type="Proteomes" id="UP001180724"/>
    </source>
</evidence>
<protein>
    <recommendedName>
        <fullName evidence="3">Transposase</fullName>
    </recommendedName>
</protein>
<reference evidence="1" key="1">
    <citation type="submission" date="2024-05" db="EMBL/GenBank/DDBJ databases">
        <title>30 novel species of actinomycetes from the DSMZ collection.</title>
        <authorList>
            <person name="Nouioui I."/>
        </authorList>
    </citation>
    <scope>NUCLEOTIDE SEQUENCE</scope>
    <source>
        <strain evidence="1">DSM 40712</strain>
    </source>
</reference>
<evidence type="ECO:0008006" key="3">
    <source>
        <dbReference type="Google" id="ProtNLM"/>
    </source>
</evidence>
<proteinExistence type="predicted"/>
<dbReference type="RefSeq" id="WP_311570382.1">
    <property type="nucleotide sequence ID" value="NZ_JAVRFH010000001.1"/>
</dbReference>
<name>A0ABU3AFS4_9ACTN</name>
<evidence type="ECO:0000313" key="1">
    <source>
        <dbReference type="EMBL" id="MDT0608793.1"/>
    </source>
</evidence>
<gene>
    <name evidence="1" type="ORF">RM812_00825</name>
</gene>
<comment type="caution">
    <text evidence="1">The sequence shown here is derived from an EMBL/GenBank/DDBJ whole genome shotgun (WGS) entry which is preliminary data.</text>
</comment>
<accession>A0ABU3AFS4</accession>
<sequence length="100" mass="11023">MIASRVGHDRRPYLYASTTSTYDETGDIDFIAVEHALNGRPVPLTEAEKIHAARLLDDRGLSPTAIGRHVGADLADVRRWKANGWQPGSRRAESQRTNAA</sequence>
<organism evidence="1 2">
    <name type="scientific">Streptomyces lancefieldiae</name>
    <dbReference type="NCBI Taxonomy" id="3075520"/>
    <lineage>
        <taxon>Bacteria</taxon>
        <taxon>Bacillati</taxon>
        <taxon>Actinomycetota</taxon>
        <taxon>Actinomycetes</taxon>
        <taxon>Kitasatosporales</taxon>
        <taxon>Streptomycetaceae</taxon>
        <taxon>Streptomyces</taxon>
    </lineage>
</organism>
<dbReference type="EMBL" id="JAVRFH010000001">
    <property type="protein sequence ID" value="MDT0608793.1"/>
    <property type="molecule type" value="Genomic_DNA"/>
</dbReference>
<dbReference type="Proteomes" id="UP001180724">
    <property type="component" value="Unassembled WGS sequence"/>
</dbReference>